<name>A0ABN2KN32_9MICO</name>
<keyword evidence="1" id="KW-0812">Transmembrane</keyword>
<sequence length="71" mass="7294">MTNKLAARYVVAKAHLADEAHRKAEAGMATAEWALVTLCVCAFAVVALAFLNSTGAGLIGKILTKAFGMGG</sequence>
<keyword evidence="1" id="KW-1133">Transmembrane helix</keyword>
<evidence type="ECO:0000313" key="2">
    <source>
        <dbReference type="EMBL" id="GAA1760710.1"/>
    </source>
</evidence>
<accession>A0ABN2KN32</accession>
<gene>
    <name evidence="2" type="ORF">GCM10009810_20340</name>
</gene>
<evidence type="ECO:0000256" key="1">
    <source>
        <dbReference type="SAM" id="Phobius"/>
    </source>
</evidence>
<proteinExistence type="predicted"/>
<keyword evidence="1" id="KW-0472">Membrane</keyword>
<comment type="caution">
    <text evidence="2">The sequence shown here is derived from an EMBL/GenBank/DDBJ whole genome shotgun (WGS) entry which is preliminary data.</text>
</comment>
<organism evidence="2 3">
    <name type="scientific">Nostocoides vanveenii</name>
    <dbReference type="NCBI Taxonomy" id="330835"/>
    <lineage>
        <taxon>Bacteria</taxon>
        <taxon>Bacillati</taxon>
        <taxon>Actinomycetota</taxon>
        <taxon>Actinomycetes</taxon>
        <taxon>Micrococcales</taxon>
        <taxon>Intrasporangiaceae</taxon>
        <taxon>Nostocoides</taxon>
    </lineage>
</organism>
<dbReference type="Pfam" id="PF14029">
    <property type="entry name" value="DUF4244"/>
    <property type="match status" value="1"/>
</dbReference>
<evidence type="ECO:0000313" key="3">
    <source>
        <dbReference type="Proteomes" id="UP001501475"/>
    </source>
</evidence>
<reference evidence="2 3" key="1">
    <citation type="journal article" date="2019" name="Int. J. Syst. Evol. Microbiol.">
        <title>The Global Catalogue of Microorganisms (GCM) 10K type strain sequencing project: providing services to taxonomists for standard genome sequencing and annotation.</title>
        <authorList>
            <consortium name="The Broad Institute Genomics Platform"/>
            <consortium name="The Broad Institute Genome Sequencing Center for Infectious Disease"/>
            <person name="Wu L."/>
            <person name="Ma J."/>
        </authorList>
    </citation>
    <scope>NUCLEOTIDE SEQUENCE [LARGE SCALE GENOMIC DNA]</scope>
    <source>
        <strain evidence="2 3">JCM 15591</strain>
    </source>
</reference>
<protein>
    <recommendedName>
        <fullName evidence="4">DUF4244 domain-containing protein</fullName>
    </recommendedName>
</protein>
<dbReference type="EMBL" id="BAAAPN010000047">
    <property type="protein sequence ID" value="GAA1760710.1"/>
    <property type="molecule type" value="Genomic_DNA"/>
</dbReference>
<dbReference type="RefSeq" id="WP_324386784.1">
    <property type="nucleotide sequence ID" value="NZ_BAAAPN010000047.1"/>
</dbReference>
<dbReference type="InterPro" id="IPR025338">
    <property type="entry name" value="DUF4244"/>
</dbReference>
<evidence type="ECO:0008006" key="4">
    <source>
        <dbReference type="Google" id="ProtNLM"/>
    </source>
</evidence>
<dbReference type="Proteomes" id="UP001501475">
    <property type="component" value="Unassembled WGS sequence"/>
</dbReference>
<feature type="transmembrane region" description="Helical" evidence="1">
    <location>
        <begin position="33"/>
        <end position="51"/>
    </location>
</feature>
<keyword evidence="3" id="KW-1185">Reference proteome</keyword>